<comment type="similarity">
    <text evidence="1">Belongs to the asaB hydroxylase/desaturase family.</text>
</comment>
<reference evidence="2 3" key="1">
    <citation type="submission" date="2020-02" db="EMBL/GenBank/DDBJ databases">
        <title>Comparative genomics of the hypocrealean fungal genus Beauvera.</title>
        <authorList>
            <person name="Showalter D.N."/>
            <person name="Bushley K.E."/>
            <person name="Rehner S.A."/>
        </authorList>
    </citation>
    <scope>NUCLEOTIDE SEQUENCE [LARGE SCALE GENOMIC DNA]</scope>
    <source>
        <strain evidence="2 3">ARSEF4384</strain>
    </source>
</reference>
<accession>A0AAW0S745</accession>
<evidence type="ECO:0000256" key="1">
    <source>
        <dbReference type="ARBA" id="ARBA00023604"/>
    </source>
</evidence>
<sequence length="310" mass="36184">MPTINPEEPFEAKIEYLARDGAHERVKPYYLYMKYDAELAPTNTAADDRLLPIYNARNLDIPPRKMFSELGFTQLRLDCTLAAEEHWDAERVKDVLYPKYRSIAQSLFPDAVRVEILEHAVRKRHPQWLSDGLERHQLKTNQPSDYVHIGKVTCPLSIQFPVLDTEPSIWNPDMTASSAAKCSLKQFNIDTRNYSRFVVINLWKPIKGPVYDFPLSLCDRRTVDYASQTTPMDIVTHNYINENTRVYFDEKHKWYYWYGLEVNEVIAFIQADSAAENRAGVPHTAFRDPRNIGNEQLRESIEARVFIYFE</sequence>
<dbReference type="PANTHER" id="PTHR34598">
    <property type="entry name" value="BLL6449 PROTEIN"/>
    <property type="match status" value="1"/>
</dbReference>
<dbReference type="Proteomes" id="UP001397290">
    <property type="component" value="Unassembled WGS sequence"/>
</dbReference>
<evidence type="ECO:0000313" key="3">
    <source>
        <dbReference type="Proteomes" id="UP001397290"/>
    </source>
</evidence>
<keyword evidence="3" id="KW-1185">Reference proteome</keyword>
<gene>
    <name evidence="2" type="ORF">G3M48_004903</name>
</gene>
<dbReference type="PANTHER" id="PTHR34598:SF3">
    <property type="entry name" value="OXIDOREDUCTASE AN1597"/>
    <property type="match status" value="1"/>
</dbReference>
<dbReference type="InterPro" id="IPR044053">
    <property type="entry name" value="AsaB-like"/>
</dbReference>
<comment type="caution">
    <text evidence="2">The sequence shown here is derived from an EMBL/GenBank/DDBJ whole genome shotgun (WGS) entry which is preliminary data.</text>
</comment>
<organism evidence="2 3">
    <name type="scientific">Beauveria asiatica</name>
    <dbReference type="NCBI Taxonomy" id="1069075"/>
    <lineage>
        <taxon>Eukaryota</taxon>
        <taxon>Fungi</taxon>
        <taxon>Dikarya</taxon>
        <taxon>Ascomycota</taxon>
        <taxon>Pezizomycotina</taxon>
        <taxon>Sordariomycetes</taxon>
        <taxon>Hypocreomycetidae</taxon>
        <taxon>Hypocreales</taxon>
        <taxon>Cordycipitaceae</taxon>
        <taxon>Beauveria</taxon>
    </lineage>
</organism>
<name>A0AAW0S745_9HYPO</name>
<dbReference type="NCBIfam" id="NF041278">
    <property type="entry name" value="CmcJ_NvfI_EfuI"/>
    <property type="match status" value="1"/>
</dbReference>
<dbReference type="EMBL" id="JAAHCF010000032">
    <property type="protein sequence ID" value="KAK8149959.1"/>
    <property type="molecule type" value="Genomic_DNA"/>
</dbReference>
<proteinExistence type="inferred from homology"/>
<protein>
    <recommendedName>
        <fullName evidence="4">Methyltransferase</fullName>
    </recommendedName>
</protein>
<dbReference type="GO" id="GO:0016491">
    <property type="term" value="F:oxidoreductase activity"/>
    <property type="evidence" value="ECO:0007669"/>
    <property type="project" value="InterPro"/>
</dbReference>
<evidence type="ECO:0008006" key="4">
    <source>
        <dbReference type="Google" id="ProtNLM"/>
    </source>
</evidence>
<evidence type="ECO:0000313" key="2">
    <source>
        <dbReference type="EMBL" id="KAK8149959.1"/>
    </source>
</evidence>
<dbReference type="AlphaFoldDB" id="A0AAW0S745"/>